<gene>
    <name evidence="3" type="ORF">M091_0461</name>
</gene>
<accession>A0AB34LF10</accession>
<comment type="caution">
    <text evidence="3">The sequence shown here is derived from an EMBL/GenBank/DDBJ whole genome shotgun (WGS) entry which is preliminary data.</text>
</comment>
<sequence>MILSIIIPCYNSEKFIAKTINMLLRQDLSNCELLLINDGSTDGTLSVLQKYRSIPEVVIINQVNKGVSEARNAGLLVAQGQYIYFLDSDDMLTDGSLSYFKSILSKHADCQLFCFGYETKKNGMFDKRYVFQRFDDKEISGRILTQSFLSKKLCVHICSCIYERRFLIDNQLGFKPRLSIGEDVLFLLQSMFQVDKAYYASRVSFIYLIRDDSAMQGYKSYSRTQYESHTVLRKFLLPIAQKDKDIRRYINFFLLFSYISNLRYYLKSDLKNHELNRKFAEDSKIRYSRNFAGNVSYWLVMKVFMLVPIRLLLGIFK</sequence>
<feature type="transmembrane region" description="Helical" evidence="1">
    <location>
        <begin position="295"/>
        <end position="316"/>
    </location>
</feature>
<organism evidence="3 4">
    <name type="scientific">Parabacteroides distasonis str. 3776 D15 i</name>
    <dbReference type="NCBI Taxonomy" id="1339342"/>
    <lineage>
        <taxon>Bacteria</taxon>
        <taxon>Pseudomonadati</taxon>
        <taxon>Bacteroidota</taxon>
        <taxon>Bacteroidia</taxon>
        <taxon>Bacteroidales</taxon>
        <taxon>Tannerellaceae</taxon>
        <taxon>Parabacteroides</taxon>
    </lineage>
</organism>
<dbReference type="InterPro" id="IPR029044">
    <property type="entry name" value="Nucleotide-diphossugar_trans"/>
</dbReference>
<evidence type="ECO:0000313" key="4">
    <source>
        <dbReference type="Proteomes" id="UP000027850"/>
    </source>
</evidence>
<dbReference type="Gene3D" id="3.90.550.10">
    <property type="entry name" value="Spore Coat Polysaccharide Biosynthesis Protein SpsA, Chain A"/>
    <property type="match status" value="1"/>
</dbReference>
<dbReference type="EMBL" id="JNHK01000088">
    <property type="protein sequence ID" value="KDS37362.1"/>
    <property type="molecule type" value="Genomic_DNA"/>
</dbReference>
<dbReference type="InterPro" id="IPR001173">
    <property type="entry name" value="Glyco_trans_2-like"/>
</dbReference>
<dbReference type="PANTHER" id="PTHR22916">
    <property type="entry name" value="GLYCOSYLTRANSFERASE"/>
    <property type="match status" value="1"/>
</dbReference>
<dbReference type="Proteomes" id="UP000027850">
    <property type="component" value="Unassembled WGS sequence"/>
</dbReference>
<dbReference type="AlphaFoldDB" id="A0AB34LF10"/>
<keyword evidence="1" id="KW-0812">Transmembrane</keyword>
<evidence type="ECO:0000313" key="3">
    <source>
        <dbReference type="EMBL" id="KDS37362.1"/>
    </source>
</evidence>
<dbReference type="Pfam" id="PF00535">
    <property type="entry name" value="Glycos_transf_2"/>
    <property type="match status" value="1"/>
</dbReference>
<keyword evidence="1" id="KW-1133">Transmembrane helix</keyword>
<dbReference type="GO" id="GO:0016758">
    <property type="term" value="F:hexosyltransferase activity"/>
    <property type="evidence" value="ECO:0007669"/>
    <property type="project" value="UniProtKB-ARBA"/>
</dbReference>
<keyword evidence="1" id="KW-0472">Membrane</keyword>
<evidence type="ECO:0000256" key="1">
    <source>
        <dbReference type="SAM" id="Phobius"/>
    </source>
</evidence>
<evidence type="ECO:0000259" key="2">
    <source>
        <dbReference type="Pfam" id="PF00535"/>
    </source>
</evidence>
<keyword evidence="3" id="KW-0808">Transferase</keyword>
<reference evidence="3 4" key="1">
    <citation type="submission" date="2014-04" db="EMBL/GenBank/DDBJ databases">
        <authorList>
            <person name="Sears C."/>
            <person name="Carroll K."/>
            <person name="Sack B.R."/>
            <person name="Qadri F."/>
            <person name="Myers L.L."/>
            <person name="Chung G.-T."/>
            <person name="Escheverria P."/>
            <person name="Fraser C.M."/>
            <person name="Sadzewicz L."/>
            <person name="Shefchek K.A."/>
            <person name="Tallon L."/>
            <person name="Das S.P."/>
            <person name="Daugherty S."/>
            <person name="Mongodin E.F."/>
        </authorList>
    </citation>
    <scope>NUCLEOTIDE SEQUENCE [LARGE SCALE GENOMIC DNA]</scope>
    <source>
        <strain evidence="3 4">3776 D15 i</strain>
    </source>
</reference>
<dbReference type="SUPFAM" id="SSF53448">
    <property type="entry name" value="Nucleotide-diphospho-sugar transferases"/>
    <property type="match status" value="1"/>
</dbReference>
<feature type="domain" description="Glycosyltransferase 2-like" evidence="2">
    <location>
        <begin position="4"/>
        <end position="166"/>
    </location>
</feature>
<dbReference type="CDD" id="cd00761">
    <property type="entry name" value="Glyco_tranf_GTA_type"/>
    <property type="match status" value="1"/>
</dbReference>
<dbReference type="RefSeq" id="WP_036614368.1">
    <property type="nucleotide sequence ID" value="NZ_JNHK01000088.1"/>
</dbReference>
<protein>
    <submittedName>
        <fullName evidence="3">Glycosyl transferase 2 family protein</fullName>
    </submittedName>
</protein>
<dbReference type="PANTHER" id="PTHR22916:SF3">
    <property type="entry name" value="UDP-GLCNAC:BETAGAL BETA-1,3-N-ACETYLGLUCOSAMINYLTRANSFERASE-LIKE PROTEIN 1"/>
    <property type="match status" value="1"/>
</dbReference>
<name>A0AB34LF10_PARDI</name>
<proteinExistence type="predicted"/>